<dbReference type="STRING" id="236234.A0A1J9QSX6"/>
<keyword evidence="3 5" id="KW-1133">Transmembrane helix</keyword>
<dbReference type="PANTHER" id="PTHR10989">
    <property type="entry name" value="ANDROGEN-INDUCED PROTEIN 1-RELATED"/>
    <property type="match status" value="1"/>
</dbReference>
<comment type="subcellular location">
    <subcellularLocation>
        <location evidence="1">Endomembrane system</location>
        <topology evidence="1">Multi-pass membrane protein</topology>
    </subcellularLocation>
</comment>
<keyword evidence="2 5" id="KW-0812">Transmembrane</keyword>
<dbReference type="OrthoDB" id="1898221at2759"/>
<evidence type="ECO:0000313" key="6">
    <source>
        <dbReference type="EMBL" id="OJD31090.1"/>
    </source>
</evidence>
<evidence type="ECO:0000256" key="5">
    <source>
        <dbReference type="SAM" id="Phobius"/>
    </source>
</evidence>
<feature type="transmembrane region" description="Helical" evidence="5">
    <location>
        <begin position="206"/>
        <end position="231"/>
    </location>
</feature>
<keyword evidence="7" id="KW-1185">Reference proteome</keyword>
<feature type="transmembrane region" description="Helical" evidence="5">
    <location>
        <begin position="35"/>
        <end position="53"/>
    </location>
</feature>
<evidence type="ECO:0000256" key="3">
    <source>
        <dbReference type="ARBA" id="ARBA00022989"/>
    </source>
</evidence>
<gene>
    <name evidence="6" type="ORF">BKCO1_5200064</name>
</gene>
<proteinExistence type="predicted"/>
<sequence length="251" mass="27337">MAADTVRAAAVKRGQRLADRHLLQRLDSPSRGASALLHFTGCCSFTYSFYYLFYEPNPINASWGWHLQFLTCCGLSLAFLTYVFALLADLTLSRALYRAKNLLALTAAPLECCISVLYWVIKAIDPRLLMHPDLPALDLLPDISFHLAPAALLALDLLFFSPPWTLTAAPALAVSSLVAVGYWFWVEACFAHNGFYPYPLFGQLDTPARVVLFTAAAAVMTVSTLALKAVYHAVNGSSRTGATSGDAKKGL</sequence>
<evidence type="ECO:0000256" key="4">
    <source>
        <dbReference type="ARBA" id="ARBA00023136"/>
    </source>
</evidence>
<comment type="caution">
    <text evidence="6">The sequence shown here is derived from an EMBL/GenBank/DDBJ whole genome shotgun (WGS) entry which is preliminary data.</text>
</comment>
<dbReference type="GO" id="GO:0016020">
    <property type="term" value="C:membrane"/>
    <property type="evidence" value="ECO:0007669"/>
    <property type="project" value="InterPro"/>
</dbReference>
<dbReference type="InterPro" id="IPR006838">
    <property type="entry name" value="ADTRP_AIG1"/>
</dbReference>
<feature type="transmembrane region" description="Helical" evidence="5">
    <location>
        <begin position="65"/>
        <end position="90"/>
    </location>
</feature>
<dbReference type="GO" id="GO:0012505">
    <property type="term" value="C:endomembrane system"/>
    <property type="evidence" value="ECO:0007669"/>
    <property type="project" value="UniProtKB-SubCell"/>
</dbReference>
<organism evidence="6 7">
    <name type="scientific">Diplodia corticola</name>
    <dbReference type="NCBI Taxonomy" id="236234"/>
    <lineage>
        <taxon>Eukaryota</taxon>
        <taxon>Fungi</taxon>
        <taxon>Dikarya</taxon>
        <taxon>Ascomycota</taxon>
        <taxon>Pezizomycotina</taxon>
        <taxon>Dothideomycetes</taxon>
        <taxon>Dothideomycetes incertae sedis</taxon>
        <taxon>Botryosphaeriales</taxon>
        <taxon>Botryosphaeriaceae</taxon>
        <taxon>Diplodia</taxon>
    </lineage>
</organism>
<protein>
    <submittedName>
        <fullName evidence="6">Integral membrane protein</fullName>
    </submittedName>
</protein>
<dbReference type="EMBL" id="MNUE01000052">
    <property type="protein sequence ID" value="OJD31090.1"/>
    <property type="molecule type" value="Genomic_DNA"/>
</dbReference>
<feature type="transmembrane region" description="Helical" evidence="5">
    <location>
        <begin position="167"/>
        <end position="186"/>
    </location>
</feature>
<evidence type="ECO:0000256" key="1">
    <source>
        <dbReference type="ARBA" id="ARBA00004127"/>
    </source>
</evidence>
<reference evidence="6 7" key="1">
    <citation type="submission" date="2016-10" db="EMBL/GenBank/DDBJ databases">
        <title>Proteomics and genomics reveal pathogen-plant mechanisms compatible with a hemibiotrophic lifestyle of Diplodia corticola.</title>
        <authorList>
            <person name="Fernandes I."/>
            <person name="De Jonge R."/>
            <person name="Van De Peer Y."/>
            <person name="Devreese B."/>
            <person name="Alves A."/>
            <person name="Esteves A.C."/>
        </authorList>
    </citation>
    <scope>NUCLEOTIDE SEQUENCE [LARGE SCALE GENOMIC DNA]</scope>
    <source>
        <strain evidence="6 7">CBS 112549</strain>
    </source>
</reference>
<dbReference type="RefSeq" id="XP_020127350.1">
    <property type="nucleotide sequence ID" value="XM_020277081.1"/>
</dbReference>
<feature type="transmembrane region" description="Helical" evidence="5">
    <location>
        <begin position="102"/>
        <end position="121"/>
    </location>
</feature>
<dbReference type="AlphaFoldDB" id="A0A1J9QSX6"/>
<dbReference type="Proteomes" id="UP000183809">
    <property type="component" value="Unassembled WGS sequence"/>
</dbReference>
<name>A0A1J9QSX6_9PEZI</name>
<dbReference type="Pfam" id="PF04750">
    <property type="entry name" value="Far-17a_AIG1"/>
    <property type="match status" value="1"/>
</dbReference>
<evidence type="ECO:0000313" key="7">
    <source>
        <dbReference type="Proteomes" id="UP000183809"/>
    </source>
</evidence>
<keyword evidence="4 5" id="KW-0472">Membrane</keyword>
<dbReference type="PANTHER" id="PTHR10989:SF16">
    <property type="entry name" value="AT02829P-RELATED"/>
    <property type="match status" value="1"/>
</dbReference>
<accession>A0A1J9QSX6</accession>
<dbReference type="GeneID" id="31017342"/>
<evidence type="ECO:0000256" key="2">
    <source>
        <dbReference type="ARBA" id="ARBA00022692"/>
    </source>
</evidence>